<dbReference type="RefSeq" id="WP_152790202.1">
    <property type="nucleotide sequence ID" value="NZ_BAABEQ010000003.1"/>
</dbReference>
<reference evidence="1 2" key="1">
    <citation type="submission" date="2019-07" db="EMBL/GenBank/DDBJ databases">
        <title>New species of Amycolatopsis and Streptomyces.</title>
        <authorList>
            <person name="Duangmal K."/>
            <person name="Teo W.F.A."/>
            <person name="Lipun K."/>
        </authorList>
    </citation>
    <scope>NUCLEOTIDE SEQUENCE [LARGE SCALE GENOMIC DNA]</scope>
    <source>
        <strain evidence="1 2">TISTR 2346</strain>
    </source>
</reference>
<dbReference type="PROSITE" id="PS51257">
    <property type="entry name" value="PROKAR_LIPOPROTEIN"/>
    <property type="match status" value="1"/>
</dbReference>
<protein>
    <recommendedName>
        <fullName evidence="3">Lipoprotein</fullName>
    </recommendedName>
</protein>
<evidence type="ECO:0000313" key="1">
    <source>
        <dbReference type="EMBL" id="MPY45288.1"/>
    </source>
</evidence>
<evidence type="ECO:0008006" key="3">
    <source>
        <dbReference type="Google" id="ProtNLM"/>
    </source>
</evidence>
<dbReference type="OrthoDB" id="3855611at2"/>
<name>A0A5N8WFM1_9ACTN</name>
<sequence length="115" mass="11959">MAEQRRRLRSSTVVLGGMGVIAAALTSCGSEPDRRCVDRNSYDFADGYKIVADKNCTSGSASGAKRKGGGLTTTDAAWYYDADVTGRYADYGTFSRSEAVDRDGFGCSGSGSGGG</sequence>
<dbReference type="AlphaFoldDB" id="A0A5N8WFM1"/>
<evidence type="ECO:0000313" key="2">
    <source>
        <dbReference type="Proteomes" id="UP000326979"/>
    </source>
</evidence>
<organism evidence="1 2">
    <name type="scientific">Streptomyces phyllanthi</name>
    <dbReference type="NCBI Taxonomy" id="1803180"/>
    <lineage>
        <taxon>Bacteria</taxon>
        <taxon>Bacillati</taxon>
        <taxon>Actinomycetota</taxon>
        <taxon>Actinomycetes</taxon>
        <taxon>Kitasatosporales</taxon>
        <taxon>Streptomycetaceae</taxon>
        <taxon>Streptomyces</taxon>
    </lineage>
</organism>
<proteinExistence type="predicted"/>
<gene>
    <name evidence="1" type="ORF">FNH04_36920</name>
</gene>
<comment type="caution">
    <text evidence="1">The sequence shown here is derived from an EMBL/GenBank/DDBJ whole genome shotgun (WGS) entry which is preliminary data.</text>
</comment>
<accession>A0A5N8WFM1</accession>
<dbReference type="EMBL" id="VJZE01000431">
    <property type="protein sequence ID" value="MPY45288.1"/>
    <property type="molecule type" value="Genomic_DNA"/>
</dbReference>
<dbReference type="Proteomes" id="UP000326979">
    <property type="component" value="Unassembled WGS sequence"/>
</dbReference>
<keyword evidence="2" id="KW-1185">Reference proteome</keyword>